<dbReference type="EMBL" id="MFKV01000013">
    <property type="protein sequence ID" value="OGG50528.1"/>
    <property type="molecule type" value="Genomic_DNA"/>
</dbReference>
<feature type="domain" description="Transcriptional repressor PaaX-like central Cas2-like" evidence="1">
    <location>
        <begin position="98"/>
        <end position="164"/>
    </location>
</feature>
<dbReference type="STRING" id="1798482.A2763_04500"/>
<organism evidence="2 3">
    <name type="scientific">Candidatus Kaiserbacteria bacterium RIFCSPHIGHO2_01_FULL_54_36</name>
    <dbReference type="NCBI Taxonomy" id="1798482"/>
    <lineage>
        <taxon>Bacteria</taxon>
        <taxon>Candidatus Kaiseribacteriota</taxon>
    </lineage>
</organism>
<proteinExistence type="predicted"/>
<dbReference type="Pfam" id="PF20803">
    <property type="entry name" value="PaaX_M"/>
    <property type="match status" value="1"/>
</dbReference>
<dbReference type="InterPro" id="IPR048846">
    <property type="entry name" value="PaaX-like_central"/>
</dbReference>
<reference evidence="2 3" key="1">
    <citation type="journal article" date="2016" name="Nat. Commun.">
        <title>Thousands of microbial genomes shed light on interconnected biogeochemical processes in an aquifer system.</title>
        <authorList>
            <person name="Anantharaman K."/>
            <person name="Brown C.T."/>
            <person name="Hug L.A."/>
            <person name="Sharon I."/>
            <person name="Castelle C.J."/>
            <person name="Probst A.J."/>
            <person name="Thomas B.C."/>
            <person name="Singh A."/>
            <person name="Wilkins M.J."/>
            <person name="Karaoz U."/>
            <person name="Brodie E.L."/>
            <person name="Williams K.H."/>
            <person name="Hubbard S.S."/>
            <person name="Banfield J.F."/>
        </authorList>
    </citation>
    <scope>NUCLEOTIDE SEQUENCE [LARGE SCALE GENOMIC DNA]</scope>
</reference>
<evidence type="ECO:0000313" key="3">
    <source>
        <dbReference type="Proteomes" id="UP000178370"/>
    </source>
</evidence>
<accession>A0A1F6CN50</accession>
<protein>
    <recommendedName>
        <fullName evidence="1">Transcriptional repressor PaaX-like central Cas2-like domain-containing protein</fullName>
    </recommendedName>
</protein>
<sequence length="183" mass="21515">MKQRRANRKLGSIERDVLEELSFGDLMYGFLLSARSTSRMHRLARERAMQRYRRKIAVERLIGAKYIQASGERLSITGKGRLSLGNAVRKNMQSLRNTTWDGKWRLATFDIPQKYGPLRYKVRSILKRAGFAMLQQSIWVFPHECEELVQLIKSESNLSKYILYGVLERIENDTQLRKHFKLH</sequence>
<dbReference type="AlphaFoldDB" id="A0A1F6CN50"/>
<gene>
    <name evidence="2" type="ORF">A2763_04500</name>
</gene>
<comment type="caution">
    <text evidence="2">The sequence shown here is derived from an EMBL/GenBank/DDBJ whole genome shotgun (WGS) entry which is preliminary data.</text>
</comment>
<dbReference type="Proteomes" id="UP000178370">
    <property type="component" value="Unassembled WGS sequence"/>
</dbReference>
<evidence type="ECO:0000259" key="1">
    <source>
        <dbReference type="Pfam" id="PF20803"/>
    </source>
</evidence>
<evidence type="ECO:0000313" key="2">
    <source>
        <dbReference type="EMBL" id="OGG50528.1"/>
    </source>
</evidence>
<dbReference type="Gene3D" id="3.30.70.2650">
    <property type="match status" value="1"/>
</dbReference>
<name>A0A1F6CN50_9BACT</name>